<sequence length="69" mass="8143">MDLVSVSRYFPVVDLFLIGVETGKRKDLNFDYKFKDEEKIALQKFIQQLAKRRTSKSGEISDERQLNLF</sequence>
<proteinExistence type="predicted"/>
<comment type="caution">
    <text evidence="1">The sequence shown here is derived from an EMBL/GenBank/DDBJ whole genome shotgun (WGS) entry which is preliminary data.</text>
</comment>
<dbReference type="AlphaFoldDB" id="X1P2W7"/>
<protein>
    <submittedName>
        <fullName evidence="1">Uncharacterized protein</fullName>
    </submittedName>
</protein>
<evidence type="ECO:0000313" key="1">
    <source>
        <dbReference type="EMBL" id="GAI36781.1"/>
    </source>
</evidence>
<reference evidence="1" key="1">
    <citation type="journal article" date="2014" name="Front. Microbiol.">
        <title>High frequency of phylogenetically diverse reductive dehalogenase-homologous genes in deep subseafloor sedimentary metagenomes.</title>
        <authorList>
            <person name="Kawai M."/>
            <person name="Futagami T."/>
            <person name="Toyoda A."/>
            <person name="Takaki Y."/>
            <person name="Nishi S."/>
            <person name="Hori S."/>
            <person name="Arai W."/>
            <person name="Tsubouchi T."/>
            <person name="Morono Y."/>
            <person name="Uchiyama I."/>
            <person name="Ito T."/>
            <person name="Fujiyama A."/>
            <person name="Inagaki F."/>
            <person name="Takami H."/>
        </authorList>
    </citation>
    <scope>NUCLEOTIDE SEQUENCE</scope>
    <source>
        <strain evidence="1">Expedition CK06-06</strain>
    </source>
</reference>
<name>X1P2W7_9ZZZZ</name>
<organism evidence="1">
    <name type="scientific">marine sediment metagenome</name>
    <dbReference type="NCBI Taxonomy" id="412755"/>
    <lineage>
        <taxon>unclassified sequences</taxon>
        <taxon>metagenomes</taxon>
        <taxon>ecological metagenomes</taxon>
    </lineage>
</organism>
<dbReference type="EMBL" id="BARV01027394">
    <property type="protein sequence ID" value="GAI36781.1"/>
    <property type="molecule type" value="Genomic_DNA"/>
</dbReference>
<accession>X1P2W7</accession>
<gene>
    <name evidence="1" type="ORF">S06H3_44085</name>
</gene>